<dbReference type="InterPro" id="IPR001322">
    <property type="entry name" value="Lamin_tail_dom"/>
</dbReference>
<dbReference type="EMBL" id="LCRX01000010">
    <property type="protein sequence ID" value="KKW42126.1"/>
    <property type="molecule type" value="Genomic_DNA"/>
</dbReference>
<feature type="region of interest" description="Disordered" evidence="1">
    <location>
        <begin position="159"/>
        <end position="216"/>
    </location>
</feature>
<feature type="region of interest" description="Disordered" evidence="1">
    <location>
        <begin position="607"/>
        <end position="690"/>
    </location>
</feature>
<gene>
    <name evidence="3" type="ORF">UY92_C0010G0042</name>
</gene>
<feature type="domain" description="LTD" evidence="2">
    <location>
        <begin position="27"/>
        <end position="153"/>
    </location>
</feature>
<keyword evidence="3" id="KW-0067">ATP-binding</keyword>
<feature type="compositionally biased region" description="Low complexity" evidence="1">
    <location>
        <begin position="449"/>
        <end position="462"/>
    </location>
</feature>
<dbReference type="GO" id="GO:0004386">
    <property type="term" value="F:helicase activity"/>
    <property type="evidence" value="ECO:0007669"/>
    <property type="project" value="UniProtKB-KW"/>
</dbReference>
<dbReference type="PANTHER" id="PTHR42834:SF1">
    <property type="entry name" value="ENDONUCLEASE_EXONUCLEASE_PHOSPHATASE FAMILY PROTEIN (AFU_ORTHOLOGUE AFUA_3G09210)"/>
    <property type="match status" value="1"/>
</dbReference>
<comment type="caution">
    <text evidence="3">The sequence shown here is derived from an EMBL/GenBank/DDBJ whole genome shotgun (WGS) entry which is preliminary data.</text>
</comment>
<evidence type="ECO:0000313" key="3">
    <source>
        <dbReference type="EMBL" id="KKW42126.1"/>
    </source>
</evidence>
<proteinExistence type="predicted"/>
<name>A0A0G1YFY6_9BACT</name>
<sequence length="943" mass="97654">MSSFFWRARRAVGVLLVLTLTGGIFLFSGPVQAAGPGRVVISEIRLSGGTGKSTDEYVELYNPSSEEADLGLWRLAKLTQSANSGEYSYLIEGFPEGTILEPRRHLLIAHEDYVLINEVQPDFTYADASLADNNTLVLLDEFGQIVDLVGWGGAGQVETAAAPSPTTALPSLERKPGGGLGNGADTDNNSADLVRAASSPQNASSAPVPFGSEGSVDAPTNTVPLATLELPGAGGEFSVFVIVETSTDVVTTTADTPIEDLDSGVTEEPAVLPDKTASTSTPSAATSTWPLASPPPAPSSTLPMATTTGTVVLSEIMVYPSAGEREWIELYNPASSTLLLGGWRIYDAAGEIAAPTSTIGPQDYVVVYLATSRLNNGGDEIILKDPNGATADQVRYGSEPGSAPVPGQGIALARPADLSDTGSDVGDWQWTTTPTPGADNRVTVPAGEPEAANSPVPAASAPTPAPAAAPAPAPSAGGSLDLELARLVRISEVFLNPAGDDGPEFVELFNSTALGIDLSGFYLDDAAGGSAPYRLPEGTKLQPGEYRAWQREVTGLVFNNTSESIRLLLPDSSAAAELLISDVEEGQSYAFDGDSWSWTATVTPGKANEFSSASEDTPATPVWPETEAGNSGQVPLPAIAPPKSSDVGSKSGGRAVADASKTAAKTVRPTTSTTKKASSTKSKKSGQTVAGAKEVTIKQLAGLPLGSLVKVSGVVTVSPGILGSGLWYLQEGGETAGTAYGIQAYLNKKPVPPLRPGDRIEIAGELSEYQGERRIKIANPAAVRQLSAGPAPLSVPLSIGALSSVTPGFLVALSGEITDVKSGYLYLDDGGGEIKVSLKRGTGIGKLPFERGENVSAVGILVKVKDKYELWPRSADDLERVGENQTSSTSTRPRSPAIPRRGAIAAGVLASLSFALILRRRAAGIAEALRRSAAKVGGLFKKR</sequence>
<feature type="region of interest" description="Disordered" evidence="1">
    <location>
        <begin position="879"/>
        <end position="898"/>
    </location>
</feature>
<feature type="domain" description="LTD" evidence="2">
    <location>
        <begin position="463"/>
        <end position="606"/>
    </location>
</feature>
<feature type="compositionally biased region" description="Low complexity" evidence="1">
    <location>
        <begin position="196"/>
        <end position="209"/>
    </location>
</feature>
<reference evidence="3 4" key="1">
    <citation type="journal article" date="2015" name="Nature">
        <title>rRNA introns, odd ribosomes, and small enigmatic genomes across a large radiation of phyla.</title>
        <authorList>
            <person name="Brown C.T."/>
            <person name="Hug L.A."/>
            <person name="Thomas B.C."/>
            <person name="Sharon I."/>
            <person name="Castelle C.J."/>
            <person name="Singh A."/>
            <person name="Wilkins M.J."/>
            <person name="Williams K.H."/>
            <person name="Banfield J.F."/>
        </authorList>
    </citation>
    <scope>NUCLEOTIDE SEQUENCE [LARGE SCALE GENOMIC DNA]</scope>
</reference>
<accession>A0A0G1YFY6</accession>
<feature type="compositionally biased region" description="Low complexity" evidence="1">
    <location>
        <begin position="670"/>
        <end position="680"/>
    </location>
</feature>
<dbReference type="InterPro" id="IPR036415">
    <property type="entry name" value="Lamin_tail_dom_sf"/>
</dbReference>
<evidence type="ECO:0000313" key="4">
    <source>
        <dbReference type="Proteomes" id="UP000033870"/>
    </source>
</evidence>
<organism evidence="3 4">
    <name type="scientific">Candidatus Magasanikbacteria bacterium GW2011_GWA2_56_11</name>
    <dbReference type="NCBI Taxonomy" id="1619044"/>
    <lineage>
        <taxon>Bacteria</taxon>
        <taxon>Candidatus Magasanikiibacteriota</taxon>
    </lineage>
</organism>
<protein>
    <submittedName>
        <fullName evidence="3">Nucleic acid binding OB-fold tRNA/helicase-type</fullName>
    </submittedName>
</protein>
<feature type="compositionally biased region" description="Pro residues" evidence="1">
    <location>
        <begin position="463"/>
        <end position="473"/>
    </location>
</feature>
<dbReference type="Proteomes" id="UP000033870">
    <property type="component" value="Unassembled WGS sequence"/>
</dbReference>
<feature type="compositionally biased region" description="Low complexity" evidence="1">
    <location>
        <begin position="159"/>
        <end position="171"/>
    </location>
</feature>
<keyword evidence="3" id="KW-0547">Nucleotide-binding</keyword>
<feature type="domain" description="LTD" evidence="2">
    <location>
        <begin position="299"/>
        <end position="398"/>
    </location>
</feature>
<feature type="region of interest" description="Disordered" evidence="1">
    <location>
        <begin position="392"/>
        <end position="475"/>
    </location>
</feature>
<dbReference type="PROSITE" id="PS51841">
    <property type="entry name" value="LTD"/>
    <property type="match status" value="3"/>
</dbReference>
<evidence type="ECO:0000256" key="1">
    <source>
        <dbReference type="SAM" id="MobiDB-lite"/>
    </source>
</evidence>
<keyword evidence="3" id="KW-0347">Helicase</keyword>
<dbReference type="SUPFAM" id="SSF74853">
    <property type="entry name" value="Lamin A/C globular tail domain"/>
    <property type="match status" value="3"/>
</dbReference>
<feature type="compositionally biased region" description="Low complexity" evidence="1">
    <location>
        <begin position="886"/>
        <end position="898"/>
    </location>
</feature>
<feature type="region of interest" description="Disordered" evidence="1">
    <location>
        <begin position="272"/>
        <end position="302"/>
    </location>
</feature>
<dbReference type="PANTHER" id="PTHR42834">
    <property type="entry name" value="ENDONUCLEASE/EXONUCLEASE/PHOSPHATASE FAMILY PROTEIN (AFU_ORTHOLOGUE AFUA_3G09210)"/>
    <property type="match status" value="1"/>
</dbReference>
<dbReference type="AlphaFoldDB" id="A0A0G1YFY6"/>
<dbReference type="Gene3D" id="2.60.40.1260">
    <property type="entry name" value="Lamin Tail domain"/>
    <property type="match status" value="3"/>
</dbReference>
<dbReference type="Pfam" id="PF00932">
    <property type="entry name" value="LTD"/>
    <property type="match status" value="3"/>
</dbReference>
<dbReference type="STRING" id="1619044.UY92_C0010G0042"/>
<keyword evidence="3" id="KW-0378">Hydrolase</keyword>
<feature type="compositionally biased region" description="Low complexity" evidence="1">
    <location>
        <begin position="276"/>
        <end position="291"/>
    </location>
</feature>
<evidence type="ECO:0000259" key="2">
    <source>
        <dbReference type="PROSITE" id="PS51841"/>
    </source>
</evidence>